<evidence type="ECO:0000313" key="1">
    <source>
        <dbReference type="EMBL" id="KAI3810998.1"/>
    </source>
</evidence>
<accession>A0ACB9IRZ0</accession>
<comment type="caution">
    <text evidence="1">The sequence shown here is derived from an EMBL/GenBank/DDBJ whole genome shotgun (WGS) entry which is preliminary data.</text>
</comment>
<reference evidence="1 2" key="2">
    <citation type="journal article" date="2022" name="Mol. Ecol. Resour.">
        <title>The genomes of chicory, endive, great burdock and yacon provide insights into Asteraceae paleo-polyploidization history and plant inulin production.</title>
        <authorList>
            <person name="Fan W."/>
            <person name="Wang S."/>
            <person name="Wang H."/>
            <person name="Wang A."/>
            <person name="Jiang F."/>
            <person name="Liu H."/>
            <person name="Zhao H."/>
            <person name="Xu D."/>
            <person name="Zhang Y."/>
        </authorList>
    </citation>
    <scope>NUCLEOTIDE SEQUENCE [LARGE SCALE GENOMIC DNA]</scope>
    <source>
        <strain evidence="2">cv. Yunnan</strain>
        <tissue evidence="1">Leaves</tissue>
    </source>
</reference>
<proteinExistence type="predicted"/>
<name>A0ACB9IRZ0_9ASTR</name>
<dbReference type="Proteomes" id="UP001056120">
    <property type="component" value="Linkage Group LG07"/>
</dbReference>
<reference evidence="2" key="1">
    <citation type="journal article" date="2022" name="Mol. Ecol. Resour.">
        <title>The genomes of chicory, endive, great burdock and yacon provide insights into Asteraceae palaeo-polyploidization history and plant inulin production.</title>
        <authorList>
            <person name="Fan W."/>
            <person name="Wang S."/>
            <person name="Wang H."/>
            <person name="Wang A."/>
            <person name="Jiang F."/>
            <person name="Liu H."/>
            <person name="Zhao H."/>
            <person name="Xu D."/>
            <person name="Zhang Y."/>
        </authorList>
    </citation>
    <scope>NUCLEOTIDE SEQUENCE [LARGE SCALE GENOMIC DNA]</scope>
    <source>
        <strain evidence="2">cv. Yunnan</strain>
    </source>
</reference>
<protein>
    <submittedName>
        <fullName evidence="1">Uncharacterized protein</fullName>
    </submittedName>
</protein>
<sequence length="180" mass="20808">MRGKEFRLFLVDVYFIGKLRCMSNLLFVVFFADVHDVEFIDPIIPDAPRDGQVEDTETDSDDTESDDPDPDVERIRISIKKSVETASIPSKRLKMVANVIMRKVFREDDVTGEEVMEEEGTRKDILRIYYALCSINFSSVDLLILHNNKILYHEEWRIQGLQYQGVVDICVKNKVCAGNR</sequence>
<organism evidence="1 2">
    <name type="scientific">Smallanthus sonchifolius</name>
    <dbReference type="NCBI Taxonomy" id="185202"/>
    <lineage>
        <taxon>Eukaryota</taxon>
        <taxon>Viridiplantae</taxon>
        <taxon>Streptophyta</taxon>
        <taxon>Embryophyta</taxon>
        <taxon>Tracheophyta</taxon>
        <taxon>Spermatophyta</taxon>
        <taxon>Magnoliopsida</taxon>
        <taxon>eudicotyledons</taxon>
        <taxon>Gunneridae</taxon>
        <taxon>Pentapetalae</taxon>
        <taxon>asterids</taxon>
        <taxon>campanulids</taxon>
        <taxon>Asterales</taxon>
        <taxon>Asteraceae</taxon>
        <taxon>Asteroideae</taxon>
        <taxon>Heliantheae alliance</taxon>
        <taxon>Millerieae</taxon>
        <taxon>Smallanthus</taxon>
    </lineage>
</organism>
<evidence type="ECO:0000313" key="2">
    <source>
        <dbReference type="Proteomes" id="UP001056120"/>
    </source>
</evidence>
<dbReference type="EMBL" id="CM042024">
    <property type="protein sequence ID" value="KAI3810998.1"/>
    <property type="molecule type" value="Genomic_DNA"/>
</dbReference>
<keyword evidence="2" id="KW-1185">Reference proteome</keyword>
<gene>
    <name evidence="1" type="ORF">L1987_20712</name>
</gene>